<name>A0ABQ4EWS2_9ACTN</name>
<evidence type="ECO:0000313" key="2">
    <source>
        <dbReference type="EMBL" id="GIG99099.1"/>
    </source>
</evidence>
<proteinExistence type="predicted"/>
<keyword evidence="3" id="KW-1185">Reference proteome</keyword>
<feature type="region of interest" description="Disordered" evidence="1">
    <location>
        <begin position="1"/>
        <end position="103"/>
    </location>
</feature>
<accession>A0ABQ4EWS2</accession>
<evidence type="ECO:0000256" key="1">
    <source>
        <dbReference type="SAM" id="MobiDB-lite"/>
    </source>
</evidence>
<organism evidence="2 3">
    <name type="scientific">Plantactinospora mayteni</name>
    <dbReference type="NCBI Taxonomy" id="566021"/>
    <lineage>
        <taxon>Bacteria</taxon>
        <taxon>Bacillati</taxon>
        <taxon>Actinomycetota</taxon>
        <taxon>Actinomycetes</taxon>
        <taxon>Micromonosporales</taxon>
        <taxon>Micromonosporaceae</taxon>
        <taxon>Plantactinospora</taxon>
    </lineage>
</organism>
<gene>
    <name evidence="2" type="ORF">Pma05_56720</name>
</gene>
<evidence type="ECO:0000313" key="3">
    <source>
        <dbReference type="Proteomes" id="UP000621500"/>
    </source>
</evidence>
<dbReference type="Proteomes" id="UP000621500">
    <property type="component" value="Unassembled WGS sequence"/>
</dbReference>
<feature type="compositionally biased region" description="Gly residues" evidence="1">
    <location>
        <begin position="11"/>
        <end position="20"/>
    </location>
</feature>
<sequence length="103" mass="10519">MSARHTAERVTGGGVWGGHGRPVTADRGRVSAGRRDGHRGMGPFLGVPGSWSDRARSAAAETGRPKAARQAGSGSWRPAASDAGNSARVIRTGRLESTATAAV</sequence>
<comment type="caution">
    <text evidence="2">The sequence shown here is derived from an EMBL/GenBank/DDBJ whole genome shotgun (WGS) entry which is preliminary data.</text>
</comment>
<protein>
    <submittedName>
        <fullName evidence="2">Uncharacterized protein</fullName>
    </submittedName>
</protein>
<feature type="compositionally biased region" description="Basic and acidic residues" evidence="1">
    <location>
        <begin position="24"/>
        <end position="39"/>
    </location>
</feature>
<reference evidence="2 3" key="1">
    <citation type="submission" date="2021-01" db="EMBL/GenBank/DDBJ databases">
        <title>Whole genome shotgun sequence of Plantactinospora mayteni NBRC 109088.</title>
        <authorList>
            <person name="Komaki H."/>
            <person name="Tamura T."/>
        </authorList>
    </citation>
    <scope>NUCLEOTIDE SEQUENCE [LARGE SCALE GENOMIC DNA]</scope>
    <source>
        <strain evidence="2 3">NBRC 109088</strain>
    </source>
</reference>
<dbReference type="EMBL" id="BONX01000040">
    <property type="protein sequence ID" value="GIG99099.1"/>
    <property type="molecule type" value="Genomic_DNA"/>
</dbReference>